<accession>A0ABX4N435</accession>
<dbReference type="Proteomes" id="UP000231919">
    <property type="component" value="Unassembled WGS sequence"/>
</dbReference>
<keyword evidence="2" id="KW-1185">Reference proteome</keyword>
<reference evidence="1 2" key="1">
    <citation type="submission" date="2017-07" db="EMBL/GenBank/DDBJ databases">
        <title>Leptospira spp. isolated from tropical soils.</title>
        <authorList>
            <person name="Thibeaux R."/>
            <person name="Iraola G."/>
            <person name="Ferres I."/>
            <person name="Bierque E."/>
            <person name="Girault D."/>
            <person name="Soupe-Gilbert M.-E."/>
            <person name="Picardeau M."/>
            <person name="Goarant C."/>
        </authorList>
    </citation>
    <scope>NUCLEOTIDE SEQUENCE [LARGE SCALE GENOMIC DNA]</scope>
    <source>
        <strain evidence="1 2">JW2-C-B1</strain>
    </source>
</reference>
<gene>
    <name evidence="1" type="ORF">CH378_19175</name>
</gene>
<protein>
    <recommendedName>
        <fullName evidence="3">Lipoprotein</fullName>
    </recommendedName>
</protein>
<feature type="non-terminal residue" evidence="1">
    <location>
        <position position="91"/>
    </location>
</feature>
<evidence type="ECO:0008006" key="3">
    <source>
        <dbReference type="Google" id="ProtNLM"/>
    </source>
</evidence>
<dbReference type="EMBL" id="NPDP01000046">
    <property type="protein sequence ID" value="PJZ28168.1"/>
    <property type="molecule type" value="Genomic_DNA"/>
</dbReference>
<sequence length="91" mass="9957">MRNRKLRFGFLLFVTVVTINTVSCSLVYNVTGRTISSYADDHLIPFMLESKDLDSVCNAGVSLAPLIASFERVSPRPDLPVMVSMLGAGMC</sequence>
<comment type="caution">
    <text evidence="1">The sequence shown here is derived from an EMBL/GenBank/DDBJ whole genome shotgun (WGS) entry which is preliminary data.</text>
</comment>
<organism evidence="1 2">
    <name type="scientific">Leptospira kmetyi</name>
    <dbReference type="NCBI Taxonomy" id="408139"/>
    <lineage>
        <taxon>Bacteria</taxon>
        <taxon>Pseudomonadati</taxon>
        <taxon>Spirochaetota</taxon>
        <taxon>Spirochaetia</taxon>
        <taxon>Leptospirales</taxon>
        <taxon>Leptospiraceae</taxon>
        <taxon>Leptospira</taxon>
    </lineage>
</organism>
<name>A0ABX4N435_9LEPT</name>
<proteinExistence type="predicted"/>
<evidence type="ECO:0000313" key="1">
    <source>
        <dbReference type="EMBL" id="PJZ28168.1"/>
    </source>
</evidence>
<evidence type="ECO:0000313" key="2">
    <source>
        <dbReference type="Proteomes" id="UP000231919"/>
    </source>
</evidence>